<evidence type="ECO:0000313" key="2">
    <source>
        <dbReference type="EMBL" id="AFJ47112.1"/>
    </source>
</evidence>
<dbReference type="EMBL" id="CP001560">
    <property type="protein sequence ID" value="AFJ47112.1"/>
    <property type="molecule type" value="Genomic_DNA"/>
</dbReference>
<dbReference type="AlphaFoldDB" id="I2B9A8"/>
<proteinExistence type="predicted"/>
<name>I2B9A8_SHIBC</name>
<dbReference type="eggNOG" id="COG4783">
    <property type="taxonomic scope" value="Bacteria"/>
</dbReference>
<feature type="signal peptide" evidence="1">
    <location>
        <begin position="1"/>
        <end position="18"/>
    </location>
</feature>
<evidence type="ECO:0000313" key="3">
    <source>
        <dbReference type="Proteomes" id="UP000001955"/>
    </source>
</evidence>
<dbReference type="Gene3D" id="1.25.40.10">
    <property type="entry name" value="Tetratricopeptide repeat domain"/>
    <property type="match status" value="1"/>
</dbReference>
<dbReference type="InterPro" id="IPR011990">
    <property type="entry name" value="TPR-like_helical_dom_sf"/>
</dbReference>
<evidence type="ECO:0000256" key="1">
    <source>
        <dbReference type="SAM" id="SignalP"/>
    </source>
</evidence>
<dbReference type="RefSeq" id="WP_002440870.1">
    <property type="nucleotide sequence ID" value="NC_017910.1"/>
</dbReference>
<accession>K6URC4</accession>
<keyword evidence="1" id="KW-0732">Signal</keyword>
<sequence>MRILAILLLWCVVTGVRAQTPPPLLPPGLSDYQQFRVYPWLVRARDAQARGDHPAALESYRHAYRLASDNVDLALRVARAWHQAGHDGKARQVLRHQLRQHPDDPRLQAALEELPLHMPEVHTRDRLVRWQAGCERSPDKRCLESVARKAIEIGALDIAWQVINHPALINGLPGRDLLARLSQVAIEQGNWGLADNCFSSMDHRATLTPEQYEQWFRILQLLGNDRGILDLQAQGVMNTPKMQLEYAQSLASRAEKAKLADYLESHFPVFSDRKNEHAWIQLIYRGARHPVQQARAYRAALKKAHQKEKHPRAH</sequence>
<organism evidence="2 3">
    <name type="scientific">Shimwellia blattae (strain ATCC 29907 / DSM 4481 / JCM 1650 / NBRC 105725 / CDC 9005-74)</name>
    <name type="common">Escherichia blattae</name>
    <dbReference type="NCBI Taxonomy" id="630626"/>
    <lineage>
        <taxon>Bacteria</taxon>
        <taxon>Pseudomonadati</taxon>
        <taxon>Pseudomonadota</taxon>
        <taxon>Gammaproteobacteria</taxon>
        <taxon>Enterobacterales</taxon>
        <taxon>Enterobacteriaceae</taxon>
        <taxon>Shimwellia</taxon>
    </lineage>
</organism>
<dbReference type="SUPFAM" id="SSF48452">
    <property type="entry name" value="TPR-like"/>
    <property type="match status" value="1"/>
</dbReference>
<dbReference type="Pfam" id="PF14559">
    <property type="entry name" value="TPR_19"/>
    <property type="match status" value="1"/>
</dbReference>
<dbReference type="Proteomes" id="UP000001955">
    <property type="component" value="Chromosome"/>
</dbReference>
<gene>
    <name evidence="2" type="ordered locus">EBL_c20210</name>
</gene>
<accession>I2B9A8</accession>
<dbReference type="KEGG" id="ebt:EBL_c20210"/>
<dbReference type="OrthoDB" id="7312176at2"/>
<dbReference type="STRING" id="630626.EBL_c20210"/>
<feature type="chain" id="PRO_5003655804" evidence="1">
    <location>
        <begin position="19"/>
        <end position="314"/>
    </location>
</feature>
<dbReference type="HOGENOM" id="CLU_885344_0_0_6"/>
<protein>
    <submittedName>
        <fullName evidence="2">Bacteriophage N4 adsorption protein A</fullName>
    </submittedName>
</protein>
<keyword evidence="3" id="KW-1185">Reference proteome</keyword>
<reference evidence="2 3" key="1">
    <citation type="journal article" date="2012" name="J. Bacteriol.">
        <title>Complete genome sequence of the B12-producing Shimwellia blattae strain DSM 4481, isolated from a cockroach.</title>
        <authorList>
            <person name="Brzuszkiewicz E."/>
            <person name="Waschkowitz T."/>
            <person name="Wiezer A."/>
            <person name="Daniel R."/>
        </authorList>
    </citation>
    <scope>NUCLEOTIDE SEQUENCE [LARGE SCALE GENOMIC DNA]</scope>
    <source>
        <strain evidence="3">ATCC 29907 / DSM 4481 / JCM 1650 / NBRC 105725 / CDC 9005-74</strain>
    </source>
</reference>